<dbReference type="GeneID" id="64218276"/>
<dbReference type="Proteomes" id="UP000192727">
    <property type="component" value="Chromosome"/>
</dbReference>
<evidence type="ECO:0000313" key="1">
    <source>
        <dbReference type="EMBL" id="ARF69561.1"/>
    </source>
</evidence>
<reference evidence="1 2" key="1">
    <citation type="submission" date="2017-03" db="EMBL/GenBank/DDBJ databases">
        <title>Paenibacillus larvae genome sequencing.</title>
        <authorList>
            <person name="Dingman D.W."/>
        </authorList>
    </citation>
    <scope>NUCLEOTIDE SEQUENCE [LARGE SCALE GENOMIC DNA]</scope>
    <source>
        <strain evidence="1 2">SAG 10367</strain>
    </source>
</reference>
<sequence length="63" mass="7544">MAIRVRLIIDGKPVKEDEIELNEDKLEPLAEEEIRQVIEIKVQEWARRCIEAEWEWKGKTNPE</sequence>
<dbReference type="RefSeq" id="WP_077997180.1">
    <property type="nucleotide sequence ID" value="NZ_CP019794.1"/>
</dbReference>
<organism evidence="1 2">
    <name type="scientific">Paenibacillus larvae subsp. pulvifaciens</name>
    <dbReference type="NCBI Taxonomy" id="1477"/>
    <lineage>
        <taxon>Bacteria</taxon>
        <taxon>Bacillati</taxon>
        <taxon>Bacillota</taxon>
        <taxon>Bacilli</taxon>
        <taxon>Bacillales</taxon>
        <taxon>Paenibacillaceae</taxon>
        <taxon>Paenibacillus</taxon>
    </lineage>
</organism>
<evidence type="ECO:0000313" key="2">
    <source>
        <dbReference type="Proteomes" id="UP000192727"/>
    </source>
</evidence>
<proteinExistence type="predicted"/>
<gene>
    <name evidence="1" type="ORF">B7C51_19640</name>
</gene>
<accession>A0A1V0UWV5</accession>
<dbReference type="EMBL" id="CP020557">
    <property type="protein sequence ID" value="ARF69561.1"/>
    <property type="molecule type" value="Genomic_DNA"/>
</dbReference>
<dbReference type="AlphaFoldDB" id="A0A1V0UWV5"/>
<name>A0A1V0UWV5_9BACL</name>
<protein>
    <submittedName>
        <fullName evidence="1">Uncharacterized protein</fullName>
    </submittedName>
</protein>